<keyword evidence="2" id="KW-1185">Reference proteome</keyword>
<dbReference type="GO" id="GO:0016491">
    <property type="term" value="F:oxidoreductase activity"/>
    <property type="evidence" value="ECO:0007669"/>
    <property type="project" value="InterPro"/>
</dbReference>
<sequence>MDQMLKCIQNHRSIRIYQDWPFELSIRQKLMETMNASPTSNGLQSDFGHSDYHSYYKRRVGKSC</sequence>
<reference evidence="1 2" key="1">
    <citation type="submission" date="2016-10" db="EMBL/GenBank/DDBJ databases">
        <authorList>
            <person name="de Groot N.N."/>
        </authorList>
    </citation>
    <scope>NUCLEOTIDE SEQUENCE [LARGE SCALE GENOMIC DNA]</scope>
    <source>
        <strain evidence="1 2">ATCC BAA-466</strain>
    </source>
</reference>
<dbReference type="STRING" id="120956.SAMN05421791_10470"/>
<dbReference type="EMBL" id="FNCK01000004">
    <property type="protein sequence ID" value="SDG23907.1"/>
    <property type="molecule type" value="Genomic_DNA"/>
</dbReference>
<dbReference type="AlphaFoldDB" id="A0A1G7SLE5"/>
<gene>
    <name evidence="1" type="ORF">SAMN05421791_10470</name>
</gene>
<evidence type="ECO:0000313" key="2">
    <source>
        <dbReference type="Proteomes" id="UP000199708"/>
    </source>
</evidence>
<accession>A0A1G7SLE5</accession>
<name>A0A1G7SLE5_9LACT</name>
<dbReference type="SUPFAM" id="SSF55469">
    <property type="entry name" value="FMN-dependent nitroreductase-like"/>
    <property type="match status" value="1"/>
</dbReference>
<evidence type="ECO:0000313" key="1">
    <source>
        <dbReference type="EMBL" id="SDG23907.1"/>
    </source>
</evidence>
<dbReference type="Proteomes" id="UP000199708">
    <property type="component" value="Unassembled WGS sequence"/>
</dbReference>
<dbReference type="InterPro" id="IPR000415">
    <property type="entry name" value="Nitroreductase-like"/>
</dbReference>
<proteinExistence type="predicted"/>
<protein>
    <submittedName>
        <fullName evidence="1">Uncharacterized protein</fullName>
    </submittedName>
</protein>
<organism evidence="1 2">
    <name type="scientific">Facklamia miroungae</name>
    <dbReference type="NCBI Taxonomy" id="120956"/>
    <lineage>
        <taxon>Bacteria</taxon>
        <taxon>Bacillati</taxon>
        <taxon>Bacillota</taxon>
        <taxon>Bacilli</taxon>
        <taxon>Lactobacillales</taxon>
        <taxon>Aerococcaceae</taxon>
        <taxon>Facklamia</taxon>
    </lineage>
</organism>